<name>A0AAW1VIW8_RUBAR</name>
<sequence length="109" mass="11548">MGRRFRLGSAWALANGGAASWGSGDDRRTERLGVLVSTAQEFWAEREREAGGVLCSNTHAYWVDGMKGRSGGEGLEVAALGSTGRTRLLVESTSAAMWSVEKGLSSLQG</sequence>
<protein>
    <submittedName>
        <fullName evidence="1">Uncharacterized protein</fullName>
    </submittedName>
</protein>
<organism evidence="1 2">
    <name type="scientific">Rubus argutus</name>
    <name type="common">Southern blackberry</name>
    <dbReference type="NCBI Taxonomy" id="59490"/>
    <lineage>
        <taxon>Eukaryota</taxon>
        <taxon>Viridiplantae</taxon>
        <taxon>Streptophyta</taxon>
        <taxon>Embryophyta</taxon>
        <taxon>Tracheophyta</taxon>
        <taxon>Spermatophyta</taxon>
        <taxon>Magnoliopsida</taxon>
        <taxon>eudicotyledons</taxon>
        <taxon>Gunneridae</taxon>
        <taxon>Pentapetalae</taxon>
        <taxon>rosids</taxon>
        <taxon>fabids</taxon>
        <taxon>Rosales</taxon>
        <taxon>Rosaceae</taxon>
        <taxon>Rosoideae</taxon>
        <taxon>Rosoideae incertae sedis</taxon>
        <taxon>Rubus</taxon>
    </lineage>
</organism>
<accession>A0AAW1VIW8</accession>
<comment type="caution">
    <text evidence="1">The sequence shown here is derived from an EMBL/GenBank/DDBJ whole genome shotgun (WGS) entry which is preliminary data.</text>
</comment>
<evidence type="ECO:0000313" key="1">
    <source>
        <dbReference type="EMBL" id="KAK9901418.1"/>
    </source>
</evidence>
<dbReference type="EMBL" id="JBEDUW010000311">
    <property type="protein sequence ID" value="KAK9901418.1"/>
    <property type="molecule type" value="Genomic_DNA"/>
</dbReference>
<evidence type="ECO:0000313" key="2">
    <source>
        <dbReference type="Proteomes" id="UP001457282"/>
    </source>
</evidence>
<dbReference type="AlphaFoldDB" id="A0AAW1VIW8"/>
<dbReference type="Proteomes" id="UP001457282">
    <property type="component" value="Unassembled WGS sequence"/>
</dbReference>
<gene>
    <name evidence="1" type="ORF">M0R45_002137</name>
</gene>
<reference evidence="1 2" key="1">
    <citation type="journal article" date="2023" name="G3 (Bethesda)">
        <title>A chromosome-length genome assembly and annotation of blackberry (Rubus argutus, cv. 'Hillquist').</title>
        <authorList>
            <person name="Bruna T."/>
            <person name="Aryal R."/>
            <person name="Dudchenko O."/>
            <person name="Sargent D.J."/>
            <person name="Mead D."/>
            <person name="Buti M."/>
            <person name="Cavallini A."/>
            <person name="Hytonen T."/>
            <person name="Andres J."/>
            <person name="Pham M."/>
            <person name="Weisz D."/>
            <person name="Mascagni F."/>
            <person name="Usai G."/>
            <person name="Natali L."/>
            <person name="Bassil N."/>
            <person name="Fernandez G.E."/>
            <person name="Lomsadze A."/>
            <person name="Armour M."/>
            <person name="Olukolu B."/>
            <person name="Poorten T."/>
            <person name="Britton C."/>
            <person name="Davik J."/>
            <person name="Ashrafi H."/>
            <person name="Aiden E.L."/>
            <person name="Borodovsky M."/>
            <person name="Worthington M."/>
        </authorList>
    </citation>
    <scope>NUCLEOTIDE SEQUENCE [LARGE SCALE GENOMIC DNA]</scope>
    <source>
        <strain evidence="1">PI 553951</strain>
    </source>
</reference>
<proteinExistence type="predicted"/>
<keyword evidence="2" id="KW-1185">Reference proteome</keyword>